<evidence type="ECO:0000313" key="2">
    <source>
        <dbReference type="Proteomes" id="UP000091820"/>
    </source>
</evidence>
<dbReference type="Proteomes" id="UP000091820">
    <property type="component" value="Unassembled WGS sequence"/>
</dbReference>
<dbReference type="EnsemblMetazoa" id="GBRI000889-RA">
    <property type="protein sequence ID" value="GBRI000889-PA"/>
    <property type="gene ID" value="GBRI000889"/>
</dbReference>
<proteinExistence type="predicted"/>
<sequence>MTEEGEQQKQQEQSSEWHKKLSSAKRAFVVERNWKIIKAENMILKNGFRQQDNKDTFVYPHKLSRLISIRNRTLSIYNCKHTSYSLPLCSSLTYTTGYLRRKTCHGGCCACVNVQFVLFVFINLFLKSCCGQLLINVQNQTYCFLK</sequence>
<dbReference type="AlphaFoldDB" id="A0A1A9VZV8"/>
<evidence type="ECO:0000313" key="1">
    <source>
        <dbReference type="EnsemblMetazoa" id="GBRI000889-PA"/>
    </source>
</evidence>
<name>A0A1A9VZV8_9MUSC</name>
<reference evidence="1" key="2">
    <citation type="submission" date="2020-05" db="UniProtKB">
        <authorList>
            <consortium name="EnsemblMetazoa"/>
        </authorList>
    </citation>
    <scope>IDENTIFICATION</scope>
    <source>
        <strain evidence="1">IAEA</strain>
    </source>
</reference>
<accession>A0A1A9VZV8</accession>
<dbReference type="VEuPathDB" id="VectorBase:GBRI000889"/>
<reference evidence="2" key="1">
    <citation type="submission" date="2014-03" db="EMBL/GenBank/DDBJ databases">
        <authorList>
            <person name="Aksoy S."/>
            <person name="Warren W."/>
            <person name="Wilson R.K."/>
        </authorList>
    </citation>
    <scope>NUCLEOTIDE SEQUENCE [LARGE SCALE GENOMIC DNA]</scope>
    <source>
        <strain evidence="2">IAEA</strain>
    </source>
</reference>
<protein>
    <submittedName>
        <fullName evidence="1">Uncharacterized protein</fullName>
    </submittedName>
</protein>
<keyword evidence="2" id="KW-1185">Reference proteome</keyword>
<organism evidence="1 2">
    <name type="scientific">Glossina brevipalpis</name>
    <dbReference type="NCBI Taxonomy" id="37001"/>
    <lineage>
        <taxon>Eukaryota</taxon>
        <taxon>Metazoa</taxon>
        <taxon>Ecdysozoa</taxon>
        <taxon>Arthropoda</taxon>
        <taxon>Hexapoda</taxon>
        <taxon>Insecta</taxon>
        <taxon>Pterygota</taxon>
        <taxon>Neoptera</taxon>
        <taxon>Endopterygota</taxon>
        <taxon>Diptera</taxon>
        <taxon>Brachycera</taxon>
        <taxon>Muscomorpha</taxon>
        <taxon>Hippoboscoidea</taxon>
        <taxon>Glossinidae</taxon>
        <taxon>Glossina</taxon>
    </lineage>
</organism>